<proteinExistence type="predicted"/>
<name>A0A841BLD5_9ACTN</name>
<dbReference type="RefSeq" id="WP_184833917.1">
    <property type="nucleotide sequence ID" value="NZ_JACHMN010000002.1"/>
</dbReference>
<evidence type="ECO:0000313" key="3">
    <source>
        <dbReference type="Proteomes" id="UP000587527"/>
    </source>
</evidence>
<dbReference type="Proteomes" id="UP000587527">
    <property type="component" value="Unassembled WGS sequence"/>
</dbReference>
<comment type="caution">
    <text evidence="2">The sequence shown here is derived from an EMBL/GenBank/DDBJ whole genome shotgun (WGS) entry which is preliminary data.</text>
</comment>
<feature type="region of interest" description="Disordered" evidence="1">
    <location>
        <begin position="88"/>
        <end position="109"/>
    </location>
</feature>
<gene>
    <name evidence="2" type="ORF">F4553_001557</name>
</gene>
<protein>
    <submittedName>
        <fullName evidence="2">Transcriptional regulator with XRE-family HTH domain</fullName>
    </submittedName>
</protein>
<sequence>MVEPDVAQALRTGPFAVALDVAIEASGLTLERITARLAERGVLLSRATLSYWRSGRSRPERVGSLAALPVLEELLGVPAGSFSALLRPRDGEPQWPHRPPGSGSRRRLWPTRPGVLAEVDAPPDGQFEFLAVDDVFVVQDAATRLLRVRMVTRALRDGVGRLVVFYQANHGDGPAPQWTGLSHCRLGRVRTDGRVSVAELILNRRLAAGELTVLEYELRFAVNDDATDFYYRTFTRPCRLWTCQVTFAGQVPPRVFRFRRRHLDDDSREIAELWLGDSRTALTVLENVRPGIVGVSWES</sequence>
<organism evidence="2 3">
    <name type="scientific">Allocatelliglobosispora scoriae</name>
    <dbReference type="NCBI Taxonomy" id="643052"/>
    <lineage>
        <taxon>Bacteria</taxon>
        <taxon>Bacillati</taxon>
        <taxon>Actinomycetota</taxon>
        <taxon>Actinomycetes</taxon>
        <taxon>Micromonosporales</taxon>
        <taxon>Micromonosporaceae</taxon>
        <taxon>Allocatelliglobosispora</taxon>
    </lineage>
</organism>
<dbReference type="AlphaFoldDB" id="A0A841BLD5"/>
<dbReference type="EMBL" id="JACHMN010000002">
    <property type="protein sequence ID" value="MBB5868178.1"/>
    <property type="molecule type" value="Genomic_DNA"/>
</dbReference>
<keyword evidence="3" id="KW-1185">Reference proteome</keyword>
<evidence type="ECO:0000256" key="1">
    <source>
        <dbReference type="SAM" id="MobiDB-lite"/>
    </source>
</evidence>
<reference evidence="2 3" key="1">
    <citation type="submission" date="2020-08" db="EMBL/GenBank/DDBJ databases">
        <title>Sequencing the genomes of 1000 actinobacteria strains.</title>
        <authorList>
            <person name="Klenk H.-P."/>
        </authorList>
    </citation>
    <scope>NUCLEOTIDE SEQUENCE [LARGE SCALE GENOMIC DNA]</scope>
    <source>
        <strain evidence="2 3">DSM 45362</strain>
    </source>
</reference>
<accession>A0A841BLD5</accession>
<evidence type="ECO:0000313" key="2">
    <source>
        <dbReference type="EMBL" id="MBB5868178.1"/>
    </source>
</evidence>